<dbReference type="InterPro" id="IPR045132">
    <property type="entry name" value="UBE4"/>
</dbReference>
<evidence type="ECO:0000256" key="7">
    <source>
        <dbReference type="ARBA" id="ARBA00022490"/>
    </source>
</evidence>
<dbReference type="GO" id="GO:0000209">
    <property type="term" value="P:protein polyubiquitination"/>
    <property type="evidence" value="ECO:0007669"/>
    <property type="project" value="TreeGrafter"/>
</dbReference>
<gene>
    <name evidence="14" type="ORF">NEOLI_004596</name>
</gene>
<evidence type="ECO:0000256" key="2">
    <source>
        <dbReference type="ARBA" id="ARBA00004123"/>
    </source>
</evidence>
<keyword evidence="10" id="KW-0539">Nucleus</keyword>
<dbReference type="EMBL" id="LXFE01003191">
    <property type="protein sequence ID" value="OLL22473.1"/>
    <property type="molecule type" value="Genomic_DNA"/>
</dbReference>
<dbReference type="InterPro" id="IPR019474">
    <property type="entry name" value="Ub_conjug_fac_E4_core"/>
</dbReference>
<reference evidence="14 15" key="1">
    <citation type="submission" date="2016-04" db="EMBL/GenBank/DDBJ databases">
        <title>Evolutionary innovation and constraint leading to complex multicellularity in the Ascomycota.</title>
        <authorList>
            <person name="Cisse O."/>
            <person name="Nguyen A."/>
            <person name="Hewitt D.A."/>
            <person name="Jedd G."/>
            <person name="Stajich J.E."/>
        </authorList>
    </citation>
    <scope>NUCLEOTIDE SEQUENCE [LARGE SCALE GENOMIC DNA]</scope>
    <source>
        <strain evidence="14 15">DAH-3</strain>
    </source>
</reference>
<evidence type="ECO:0000256" key="5">
    <source>
        <dbReference type="ARBA" id="ARBA00007434"/>
    </source>
</evidence>
<dbReference type="AlphaFoldDB" id="A0A1U7LIQ2"/>
<dbReference type="UniPathway" id="UPA00143"/>
<dbReference type="InterPro" id="IPR013083">
    <property type="entry name" value="Znf_RING/FYVE/PHD"/>
</dbReference>
<feature type="coiled-coil region" evidence="11">
    <location>
        <begin position="101"/>
        <end position="128"/>
    </location>
</feature>
<evidence type="ECO:0000256" key="10">
    <source>
        <dbReference type="ARBA" id="ARBA00023242"/>
    </source>
</evidence>
<keyword evidence="9" id="KW-0833">Ubl conjugation pathway</keyword>
<keyword evidence="8" id="KW-0808">Transferase</keyword>
<dbReference type="GO" id="GO:0034450">
    <property type="term" value="F:ubiquitin-ubiquitin ligase activity"/>
    <property type="evidence" value="ECO:0007669"/>
    <property type="project" value="InterPro"/>
</dbReference>
<dbReference type="OrthoDB" id="20295at2759"/>
<accession>A0A1U7LIQ2</accession>
<dbReference type="FunFam" id="3.30.40.10:FF:000055">
    <property type="entry name" value="Ubiquitin conjugation factor e4 a"/>
    <property type="match status" value="1"/>
</dbReference>
<feature type="compositionally biased region" description="Polar residues" evidence="12">
    <location>
        <begin position="780"/>
        <end position="792"/>
    </location>
</feature>
<feature type="domain" description="U-box" evidence="13">
    <location>
        <begin position="961"/>
        <end position="1024"/>
    </location>
</feature>
<feature type="region of interest" description="Disordered" evidence="12">
    <location>
        <begin position="19"/>
        <end position="57"/>
    </location>
</feature>
<dbReference type="Pfam" id="PF10408">
    <property type="entry name" value="Ufd2P_core"/>
    <property type="match status" value="1"/>
</dbReference>
<evidence type="ECO:0000256" key="9">
    <source>
        <dbReference type="ARBA" id="ARBA00022786"/>
    </source>
</evidence>
<evidence type="ECO:0000256" key="1">
    <source>
        <dbReference type="ARBA" id="ARBA00000900"/>
    </source>
</evidence>
<evidence type="ECO:0000256" key="11">
    <source>
        <dbReference type="SAM" id="Coils"/>
    </source>
</evidence>
<dbReference type="InterPro" id="IPR003613">
    <property type="entry name" value="Ubox_domain"/>
</dbReference>
<evidence type="ECO:0000256" key="4">
    <source>
        <dbReference type="ARBA" id="ARBA00004906"/>
    </source>
</evidence>
<dbReference type="Proteomes" id="UP000186594">
    <property type="component" value="Unassembled WGS sequence"/>
</dbReference>
<evidence type="ECO:0000313" key="14">
    <source>
        <dbReference type="EMBL" id="OLL22473.1"/>
    </source>
</evidence>
<proteinExistence type="inferred from homology"/>
<dbReference type="GO" id="GO:0000151">
    <property type="term" value="C:ubiquitin ligase complex"/>
    <property type="evidence" value="ECO:0007669"/>
    <property type="project" value="InterPro"/>
</dbReference>
<dbReference type="GO" id="GO:0005634">
    <property type="term" value="C:nucleus"/>
    <property type="evidence" value="ECO:0007669"/>
    <property type="project" value="UniProtKB-SubCell"/>
</dbReference>
<dbReference type="SUPFAM" id="SSF57850">
    <property type="entry name" value="RING/U-box"/>
    <property type="match status" value="1"/>
</dbReference>
<evidence type="ECO:0000313" key="15">
    <source>
        <dbReference type="Proteomes" id="UP000186594"/>
    </source>
</evidence>
<dbReference type="STRING" id="1198029.A0A1U7LIQ2"/>
<dbReference type="GO" id="GO:0036503">
    <property type="term" value="P:ERAD pathway"/>
    <property type="evidence" value="ECO:0007669"/>
    <property type="project" value="InterPro"/>
</dbReference>
<keyword evidence="7" id="KW-0963">Cytoplasm</keyword>
<dbReference type="PANTHER" id="PTHR13931">
    <property type="entry name" value="UBIQUITINATION FACTOR E4"/>
    <property type="match status" value="1"/>
</dbReference>
<feature type="coiled-coil region" evidence="11">
    <location>
        <begin position="490"/>
        <end position="517"/>
    </location>
</feature>
<keyword evidence="15" id="KW-1185">Reference proteome</keyword>
<protein>
    <recommendedName>
        <fullName evidence="6">RING-type E3 ubiquitin transferase</fullName>
        <ecNumber evidence="6">2.3.2.27</ecNumber>
    </recommendedName>
</protein>
<evidence type="ECO:0000256" key="12">
    <source>
        <dbReference type="SAM" id="MobiDB-lite"/>
    </source>
</evidence>
<dbReference type="EC" id="2.3.2.27" evidence="6"/>
<evidence type="ECO:0000256" key="8">
    <source>
        <dbReference type="ARBA" id="ARBA00022679"/>
    </source>
</evidence>
<dbReference type="GO" id="GO:0006511">
    <property type="term" value="P:ubiquitin-dependent protein catabolic process"/>
    <property type="evidence" value="ECO:0007669"/>
    <property type="project" value="InterPro"/>
</dbReference>
<dbReference type="Gene3D" id="3.30.40.10">
    <property type="entry name" value="Zinc/RING finger domain, C3HC4 (zinc finger)"/>
    <property type="match status" value="1"/>
</dbReference>
<sequence>MSGPATDRDIRLKRLARFQQQQSAASSESLPDSLATAKLTASSNDPIPLPNAPVESLQRPVDNNKIERTTSPAKPFSMKTWENDSIALILRITLNASFIRLDFLQSLHEELINEQAELELSVVALERALMVQLNTYSKRPFDYLLQSWKRACTLQRSIKPNEDHAVEKLEIIKEIRRLCLSYAGFCITMPELIENPKAHTDLIDYLAMDSREGEIIPHEFLGDLFIKYIEDEELELLLGKTLNSLSQRTLAATFEDDYLNYFNASLISYRALATLVHFKPVSIFITTLPSWLPEDLAGHTIETRTFLGPFFRISPINSNTASTYFPCSSGKPIGDVASSFRGLRDSAEILYSQLFSIINTIVRTSPEARERVLHWFAAVINLNQKRKAMRVNPDQIASDGFCLTVQAVLNRLCVPFLDVSYTKIDKIDTEYFRKKSLLSIEEETKLCADKQITDDYLTQSTSEEPNFISHCFFLNVACHHYGLSGSWSNLERLSKQVDDWQKQVEEMKNRQAEWQQTPQAVLMQAQLEKTTKSIDLAVSFRLAFEAIMLDPAYLASAMMFLNMQMNWLLRFLDSAHHHPKPAISLPLTTEVPIGLRILPEYFVETISENFGDILRYDAAPIDSYNQETIVMFCLTFLRASRAIKNPHLKAKLVETMYFGIHPSRRNPRGVFVDVMHAHPFSVKHFLPAMMSFYVEVEQTGLSSQFYDKFNVRHNIARLIENVWENPLHRERLSTESRTNFDLFVRFVNLMLNDATYLLDEALTKLAEISKMQKELDHPDSNTNQEETQNNLASAERSASSYMALGNETMKLFKLFTTSVPDAFVAQEIVGRLAAMLDYNLDALVGPKCTELKVRDPDKYRFDPKRLVSDILDIFMNLRTQETFILAVARDGRSYKKAIFQRAAEIMNKFSMKSPVELEDLEILVQTIEEARVSDEKGEDELGEVPDEFLGIFLGVCEQNFNYTDPLMFTLMEEPVILPISQITVDLATIKSHLLSDATDPFNRTPLRIEDVIQNTQLKARIAAFKNGKGKIAKMDLK</sequence>
<evidence type="ECO:0000256" key="3">
    <source>
        <dbReference type="ARBA" id="ARBA00004496"/>
    </source>
</evidence>
<evidence type="ECO:0000259" key="13">
    <source>
        <dbReference type="SMART" id="SM00504"/>
    </source>
</evidence>
<evidence type="ECO:0000256" key="6">
    <source>
        <dbReference type="ARBA" id="ARBA00012483"/>
    </source>
</evidence>
<dbReference type="GO" id="GO:0005737">
    <property type="term" value="C:cytoplasm"/>
    <property type="evidence" value="ECO:0007669"/>
    <property type="project" value="UniProtKB-SubCell"/>
</dbReference>
<comment type="subcellular location">
    <subcellularLocation>
        <location evidence="3">Cytoplasm</location>
    </subcellularLocation>
    <subcellularLocation>
        <location evidence="2">Nucleus</location>
    </subcellularLocation>
</comment>
<comment type="pathway">
    <text evidence="4">Protein modification; protein ubiquitination.</text>
</comment>
<organism evidence="14 15">
    <name type="scientific">Neolecta irregularis (strain DAH-3)</name>
    <dbReference type="NCBI Taxonomy" id="1198029"/>
    <lineage>
        <taxon>Eukaryota</taxon>
        <taxon>Fungi</taxon>
        <taxon>Dikarya</taxon>
        <taxon>Ascomycota</taxon>
        <taxon>Taphrinomycotina</taxon>
        <taxon>Neolectales</taxon>
        <taxon>Neolectaceae</taxon>
        <taxon>Neolecta</taxon>
    </lineage>
</organism>
<dbReference type="Pfam" id="PF04564">
    <property type="entry name" value="U-box"/>
    <property type="match status" value="1"/>
</dbReference>
<feature type="compositionally biased region" description="Low complexity" evidence="12">
    <location>
        <begin position="19"/>
        <end position="29"/>
    </location>
</feature>
<comment type="catalytic activity">
    <reaction evidence="1">
        <text>S-ubiquitinyl-[E2 ubiquitin-conjugating enzyme]-L-cysteine + [acceptor protein]-L-lysine = [E2 ubiquitin-conjugating enzyme]-L-cysteine + N(6)-ubiquitinyl-[acceptor protein]-L-lysine.</text>
        <dbReference type="EC" id="2.3.2.27"/>
    </reaction>
</comment>
<dbReference type="OMA" id="SNAFMTN"/>
<name>A0A1U7LIQ2_NEOID</name>
<dbReference type="PANTHER" id="PTHR13931:SF2">
    <property type="entry name" value="UBIQUITIN CONJUGATION FACTOR E4 B"/>
    <property type="match status" value="1"/>
</dbReference>
<comment type="caution">
    <text evidence="14">The sequence shown here is derived from an EMBL/GenBank/DDBJ whole genome shotgun (WGS) entry which is preliminary data.</text>
</comment>
<feature type="region of interest" description="Disordered" evidence="12">
    <location>
        <begin position="773"/>
        <end position="792"/>
    </location>
</feature>
<dbReference type="SMART" id="SM00504">
    <property type="entry name" value="Ubox"/>
    <property type="match status" value="1"/>
</dbReference>
<comment type="similarity">
    <text evidence="5">Belongs to the ubiquitin conjugation factor E4 family.</text>
</comment>
<keyword evidence="11" id="KW-0175">Coiled coil</keyword>